<accession>A0A5N8VTM7</accession>
<evidence type="ECO:0000256" key="3">
    <source>
        <dbReference type="ARBA" id="ARBA00023002"/>
    </source>
</evidence>
<comment type="caution">
    <text evidence="6">The sequence shown here is derived from an EMBL/GenBank/DDBJ whole genome shotgun (WGS) entry which is preliminary data.</text>
</comment>
<dbReference type="InterPro" id="IPR036250">
    <property type="entry name" value="AcylCo_DH-like_C"/>
</dbReference>
<dbReference type="InterPro" id="IPR024719">
    <property type="entry name" value="HpaB/PvcC/4-BUDH_C"/>
</dbReference>
<organism evidence="6 7">
    <name type="scientific">Streptomyces phyllanthi</name>
    <dbReference type="NCBI Taxonomy" id="1803180"/>
    <lineage>
        <taxon>Bacteria</taxon>
        <taxon>Bacillati</taxon>
        <taxon>Actinomycetota</taxon>
        <taxon>Actinomycetes</taxon>
        <taxon>Kitasatosporales</taxon>
        <taxon>Streptomycetaceae</taxon>
        <taxon>Streptomyces</taxon>
    </lineage>
</organism>
<dbReference type="SUPFAM" id="SSF47203">
    <property type="entry name" value="Acyl-CoA dehydrogenase C-terminal domain-like"/>
    <property type="match status" value="1"/>
</dbReference>
<dbReference type="EMBL" id="VJZE01000003">
    <property type="protein sequence ID" value="MPY38590.1"/>
    <property type="molecule type" value="Genomic_DNA"/>
</dbReference>
<evidence type="ECO:0008006" key="8">
    <source>
        <dbReference type="Google" id="ProtNLM"/>
    </source>
</evidence>
<keyword evidence="2" id="KW-0274">FAD</keyword>
<proteinExistence type="predicted"/>
<dbReference type="PANTHER" id="PTHR36117">
    <property type="entry name" value="4-HYDROXYPHENYLACETATE 3-MONOOXYGENASE-RELATED"/>
    <property type="match status" value="1"/>
</dbReference>
<feature type="domain" description="HpaB/PvcC/4-BUDH N-terminal" evidence="5">
    <location>
        <begin position="11"/>
        <end position="263"/>
    </location>
</feature>
<evidence type="ECO:0000259" key="5">
    <source>
        <dbReference type="Pfam" id="PF11794"/>
    </source>
</evidence>
<dbReference type="Gene3D" id="2.40.110.10">
    <property type="entry name" value="Butyryl-CoA Dehydrogenase, subunit A, domain 2"/>
    <property type="match status" value="1"/>
</dbReference>
<reference evidence="6 7" key="1">
    <citation type="submission" date="2019-07" db="EMBL/GenBank/DDBJ databases">
        <title>New species of Amycolatopsis and Streptomyces.</title>
        <authorList>
            <person name="Duangmal K."/>
            <person name="Teo W.F.A."/>
            <person name="Lipun K."/>
        </authorList>
    </citation>
    <scope>NUCLEOTIDE SEQUENCE [LARGE SCALE GENOMIC DNA]</scope>
    <source>
        <strain evidence="6 7">TISTR 2346</strain>
    </source>
</reference>
<dbReference type="SUPFAM" id="SSF56645">
    <property type="entry name" value="Acyl-CoA dehydrogenase NM domain-like"/>
    <property type="match status" value="1"/>
</dbReference>
<dbReference type="GO" id="GO:0016627">
    <property type="term" value="F:oxidoreductase activity, acting on the CH-CH group of donors"/>
    <property type="evidence" value="ECO:0007669"/>
    <property type="project" value="InterPro"/>
</dbReference>
<keyword evidence="3" id="KW-0560">Oxidoreductase</keyword>
<keyword evidence="1" id="KW-0285">Flavoprotein</keyword>
<dbReference type="InterPro" id="IPR009100">
    <property type="entry name" value="AcylCoA_DH/oxidase_NM_dom_sf"/>
</dbReference>
<dbReference type="InterPro" id="IPR024674">
    <property type="entry name" value="HpaB/PvcC/4-BUDH_N"/>
</dbReference>
<dbReference type="Proteomes" id="UP000326979">
    <property type="component" value="Unassembled WGS sequence"/>
</dbReference>
<dbReference type="PANTHER" id="PTHR36117:SF3">
    <property type="entry name" value="4-HYDROXYPHENYLACETATE 3-MONOOXYGENASE-RELATED"/>
    <property type="match status" value="1"/>
</dbReference>
<sequence>MSIATPERSRTGKSYLTGLADGRRVHLAGRLVEDLAHDPATEGMAGFLADLLDAHHPGGGLVAADGRPWAYSLADSAQMVRGRGQAFARTARLSGGLMGRSPDFVATVLTSWAGAAGHFGEYQENIREFWQFARESNLILTHAISDPPADRHLGPDVRGEVQALRAVRTTGEGVVVRGAKMLATLSPFADELVVYPFRPLRDDEEDQALCFAVPVATPGLTLYSRPSYATLPSSDGPLASRFDELDAVCHFDDVLIPWNRVFIHGDVAAANNLRPGTGMTAYAWHQSAVRAWIKAETVFDLADRCARAAGRDRQQTVRQQLGELAGLVETLRGLVVSAETDARQDRFGHHTCHSVPLAASGMLHARLYPRAIELLQQIVSSGLVMHPVTADEDPDSAGHQFMQTYFAGVDVDGMAHGRLLRAAADLTMNRFGSRQVLYERLFLGPPDAFQAKFYDLFIERRESTATVLDDLDS</sequence>
<gene>
    <name evidence="6" type="ORF">FNH04_01015</name>
</gene>
<evidence type="ECO:0000313" key="7">
    <source>
        <dbReference type="Proteomes" id="UP000326979"/>
    </source>
</evidence>
<dbReference type="InterPro" id="IPR004925">
    <property type="entry name" value="HpaB/PvcC/4-BUDH"/>
</dbReference>
<dbReference type="Gene3D" id="1.10.3140.10">
    <property type="entry name" value="4-hydroxybutyryl-coa dehydratase, domain 1"/>
    <property type="match status" value="1"/>
</dbReference>
<name>A0A5N8VTM7_9ACTN</name>
<evidence type="ECO:0000256" key="1">
    <source>
        <dbReference type="ARBA" id="ARBA00022630"/>
    </source>
</evidence>
<dbReference type="RefSeq" id="WP_152779324.1">
    <property type="nucleotide sequence ID" value="NZ_BAABEQ010000014.1"/>
</dbReference>
<dbReference type="Gene3D" id="1.20.140.10">
    <property type="entry name" value="Butyryl-CoA Dehydrogenase, subunit A, domain 3"/>
    <property type="match status" value="1"/>
</dbReference>
<keyword evidence="7" id="KW-1185">Reference proteome</keyword>
<dbReference type="Pfam" id="PF03241">
    <property type="entry name" value="HpaB"/>
    <property type="match status" value="1"/>
</dbReference>
<dbReference type="AlphaFoldDB" id="A0A5N8VTM7"/>
<dbReference type="InterPro" id="IPR046373">
    <property type="entry name" value="Acyl-CoA_Oxase/DH_mid-dom_sf"/>
</dbReference>
<evidence type="ECO:0000313" key="6">
    <source>
        <dbReference type="EMBL" id="MPY38590.1"/>
    </source>
</evidence>
<feature type="domain" description="HpaB/PvcC/4-BUDH C-terminal" evidence="4">
    <location>
        <begin position="271"/>
        <end position="456"/>
    </location>
</feature>
<protein>
    <recommendedName>
        <fullName evidence="8">4-hydroxyphenylacetate 3-monooxygenase</fullName>
    </recommendedName>
</protein>
<dbReference type="OrthoDB" id="9785230at2"/>
<dbReference type="Pfam" id="PF11794">
    <property type="entry name" value="HpaB_N"/>
    <property type="match status" value="1"/>
</dbReference>
<evidence type="ECO:0000256" key="2">
    <source>
        <dbReference type="ARBA" id="ARBA00022827"/>
    </source>
</evidence>
<evidence type="ECO:0000259" key="4">
    <source>
        <dbReference type="Pfam" id="PF03241"/>
    </source>
</evidence>